<name>A0ABN8LR35_9CNID</name>
<dbReference type="InterPro" id="IPR015421">
    <property type="entry name" value="PyrdxlP-dep_Trfase_major"/>
</dbReference>
<evidence type="ECO:0000313" key="3">
    <source>
        <dbReference type="EMBL" id="CAH3019751.1"/>
    </source>
</evidence>
<protein>
    <recommendedName>
        <fullName evidence="2">Aminotransferase class V domain-containing protein</fullName>
    </recommendedName>
</protein>
<proteinExistence type="predicted"/>
<evidence type="ECO:0000256" key="1">
    <source>
        <dbReference type="ARBA" id="ARBA00022898"/>
    </source>
</evidence>
<evidence type="ECO:0000259" key="2">
    <source>
        <dbReference type="Pfam" id="PF00266"/>
    </source>
</evidence>
<dbReference type="SUPFAM" id="SSF53383">
    <property type="entry name" value="PLP-dependent transferases"/>
    <property type="match status" value="1"/>
</dbReference>
<dbReference type="Gene3D" id="3.90.1150.10">
    <property type="entry name" value="Aspartate Aminotransferase, domain 1"/>
    <property type="match status" value="1"/>
</dbReference>
<keyword evidence="4" id="KW-1185">Reference proteome</keyword>
<dbReference type="PANTHER" id="PTHR43092">
    <property type="entry name" value="L-CYSTEINE DESULFHYDRASE"/>
    <property type="match status" value="1"/>
</dbReference>
<dbReference type="InterPro" id="IPR015422">
    <property type="entry name" value="PyrdxlP-dep_Trfase_small"/>
</dbReference>
<dbReference type="EMBL" id="CALNXI010000125">
    <property type="protein sequence ID" value="CAH3019751.1"/>
    <property type="molecule type" value="Genomic_DNA"/>
</dbReference>
<accession>A0ABN8LR35</accession>
<reference evidence="3 4" key="1">
    <citation type="submission" date="2022-05" db="EMBL/GenBank/DDBJ databases">
        <authorList>
            <consortium name="Genoscope - CEA"/>
            <person name="William W."/>
        </authorList>
    </citation>
    <scope>NUCLEOTIDE SEQUENCE [LARGE SCALE GENOMIC DNA]</scope>
</reference>
<comment type="caution">
    <text evidence="3">The sequence shown here is derived from an EMBL/GenBank/DDBJ whole genome shotgun (WGS) entry which is preliminary data.</text>
</comment>
<keyword evidence="1" id="KW-0663">Pyridoxal phosphate</keyword>
<evidence type="ECO:0000313" key="4">
    <source>
        <dbReference type="Proteomes" id="UP001159427"/>
    </source>
</evidence>
<dbReference type="InterPro" id="IPR000192">
    <property type="entry name" value="Aminotrans_V_dom"/>
</dbReference>
<dbReference type="InterPro" id="IPR015424">
    <property type="entry name" value="PyrdxlP-dep_Trfase"/>
</dbReference>
<dbReference type="Gene3D" id="3.40.640.10">
    <property type="entry name" value="Type I PLP-dependent aspartate aminotransferase-like (Major domain)"/>
    <property type="match status" value="1"/>
</dbReference>
<dbReference type="Pfam" id="PF00266">
    <property type="entry name" value="Aminotran_5"/>
    <property type="match status" value="1"/>
</dbReference>
<sequence length="470" mass="53294">MADEMEESMANQVSNCLDKTVLDKPIYQGIMAFATVEKFVSTSDKDYVPPKFPFELPSFNRSSTFGVEMRKHFFLDLDNWTFLNHGAFGCVLKEALETAFKWQCYVERQPVRFVDREMLPHLAYVNRRLANFVGCDPSDIVLLPNATFAINTVIKSIAWRPGDTVYFLNTCYYTVKKLFRHISSEHGVVLKEITITFPATSEQIIQRINETLEEGTRLALFGHIPSNYPIVMPVEEIVQLCHKKGVPVLIDGAHALGTLPLNLTVLKADYYVGNAHKWLACPKGCGFLCVSKDNQHMIKPLVVSSGFTAGFNSQFIWTGLRDYSPYLALNTVLDFWEAMGPDQIRQYNNTLANKAALMLADKWGTGLLSHADMFGPMVLIRLPEVLLDCVTRGYQDEPLKAHAEMVQAKLHYEFSIEVPVKLIQGKLHTRISAHVYNELSDYDKLCEAILIMTNDVCNNPAAYDTYKNYR</sequence>
<dbReference type="Proteomes" id="UP001159427">
    <property type="component" value="Unassembled WGS sequence"/>
</dbReference>
<organism evidence="3 4">
    <name type="scientific">Porites evermanni</name>
    <dbReference type="NCBI Taxonomy" id="104178"/>
    <lineage>
        <taxon>Eukaryota</taxon>
        <taxon>Metazoa</taxon>
        <taxon>Cnidaria</taxon>
        <taxon>Anthozoa</taxon>
        <taxon>Hexacorallia</taxon>
        <taxon>Scleractinia</taxon>
        <taxon>Fungiina</taxon>
        <taxon>Poritidae</taxon>
        <taxon>Porites</taxon>
    </lineage>
</organism>
<gene>
    <name evidence="3" type="ORF">PEVE_00004094</name>
</gene>
<feature type="domain" description="Aminotransferase class V" evidence="2">
    <location>
        <begin position="120"/>
        <end position="360"/>
    </location>
</feature>
<dbReference type="PANTHER" id="PTHR43092:SF2">
    <property type="entry name" value="HERCYNYLCYSTEINE SULFOXIDE LYASE"/>
    <property type="match status" value="1"/>
</dbReference>